<dbReference type="PROSITE" id="PS50918">
    <property type="entry name" value="WWE"/>
    <property type="match status" value="1"/>
</dbReference>
<comment type="caution">
    <text evidence="16">The sequence shown here is derived from an EMBL/GenBank/DDBJ whole genome shotgun (WGS) entry which is preliminary data.</text>
</comment>
<dbReference type="InterPro" id="IPR013083">
    <property type="entry name" value="Znf_RING/FYVE/PHD"/>
</dbReference>
<dbReference type="GO" id="GO:0051865">
    <property type="term" value="P:protein autoubiquitination"/>
    <property type="evidence" value="ECO:0007669"/>
    <property type="project" value="UniProtKB-UniRule"/>
</dbReference>
<keyword evidence="7 12" id="KW-0479">Metal-binding</keyword>
<evidence type="ECO:0000256" key="12">
    <source>
        <dbReference type="RuleBase" id="RU367115"/>
    </source>
</evidence>
<evidence type="ECO:0000256" key="3">
    <source>
        <dbReference type="ARBA" id="ARBA00004906"/>
    </source>
</evidence>
<dbReference type="InterPro" id="IPR001841">
    <property type="entry name" value="Znf_RING"/>
</dbReference>
<dbReference type="SUPFAM" id="SSF117839">
    <property type="entry name" value="WWE domain"/>
    <property type="match status" value="1"/>
</dbReference>
<evidence type="ECO:0000256" key="11">
    <source>
        <dbReference type="PROSITE-ProRule" id="PRU00175"/>
    </source>
</evidence>
<evidence type="ECO:0000256" key="5">
    <source>
        <dbReference type="ARBA" id="ARBA00022679"/>
    </source>
</evidence>
<dbReference type="SMART" id="SM00184">
    <property type="entry name" value="RING"/>
    <property type="match status" value="1"/>
</dbReference>
<dbReference type="PROSITE" id="PS00518">
    <property type="entry name" value="ZF_RING_1"/>
    <property type="match status" value="1"/>
</dbReference>
<evidence type="ECO:0000256" key="13">
    <source>
        <dbReference type="SAM" id="MobiDB-lite"/>
    </source>
</evidence>
<evidence type="ECO:0000256" key="7">
    <source>
        <dbReference type="ARBA" id="ARBA00022723"/>
    </source>
</evidence>
<dbReference type="GO" id="GO:0061630">
    <property type="term" value="F:ubiquitin protein ligase activity"/>
    <property type="evidence" value="ECO:0007669"/>
    <property type="project" value="UniProtKB-UniRule"/>
</dbReference>
<accession>A0AA88XZS9</accession>
<comment type="pathway">
    <text evidence="3 12">Protein modification; protein ubiquitination.</text>
</comment>
<comment type="domain">
    <text evidence="12">The WWE domain mediates non-covalent poly(ADP-ribose)-binding.</text>
</comment>
<gene>
    <name evidence="16" type="ORF">FSP39_017682</name>
</gene>
<evidence type="ECO:0000256" key="6">
    <source>
        <dbReference type="ARBA" id="ARBA00022687"/>
    </source>
</evidence>
<dbReference type="PROSITE" id="PS50089">
    <property type="entry name" value="ZF_RING_2"/>
    <property type="match status" value="1"/>
</dbReference>
<comment type="function">
    <text evidence="12">E3 ubiquitin-protein ligase that specifically binds poly-ADP-ribosylated proteins and mediates their ubiquitination and subsequent degradation.</text>
</comment>
<keyword evidence="10 12" id="KW-0862">Zinc</keyword>
<dbReference type="GO" id="GO:0006511">
    <property type="term" value="P:ubiquitin-dependent protein catabolic process"/>
    <property type="evidence" value="ECO:0007669"/>
    <property type="project" value="UniProtKB-UniRule"/>
</dbReference>
<evidence type="ECO:0000256" key="4">
    <source>
        <dbReference type="ARBA" id="ARBA00022490"/>
    </source>
</evidence>
<comment type="subcellular location">
    <subcellularLocation>
        <location evidence="2 12">Cytoplasm</location>
        <location evidence="2 12">Cytosol</location>
    </subcellularLocation>
</comment>
<dbReference type="InterPro" id="IPR033509">
    <property type="entry name" value="RNF146"/>
</dbReference>
<dbReference type="InterPro" id="IPR004170">
    <property type="entry name" value="WWE_dom"/>
</dbReference>
<dbReference type="AlphaFoldDB" id="A0AA88XZS9"/>
<evidence type="ECO:0000259" key="15">
    <source>
        <dbReference type="PROSITE" id="PS50918"/>
    </source>
</evidence>
<protein>
    <recommendedName>
        <fullName evidence="12">E3 ubiquitin-protein ligase</fullName>
        <ecNumber evidence="12">2.3.2.27</ecNumber>
    </recommendedName>
</protein>
<dbReference type="Gene3D" id="3.30.40.10">
    <property type="entry name" value="Zinc/RING finger domain, C3HC4 (zinc finger)"/>
    <property type="match status" value="1"/>
</dbReference>
<dbReference type="Proteomes" id="UP001186944">
    <property type="component" value="Unassembled WGS sequence"/>
</dbReference>
<evidence type="ECO:0000313" key="17">
    <source>
        <dbReference type="Proteomes" id="UP001186944"/>
    </source>
</evidence>
<dbReference type="GO" id="GO:0005634">
    <property type="term" value="C:nucleus"/>
    <property type="evidence" value="ECO:0007669"/>
    <property type="project" value="TreeGrafter"/>
</dbReference>
<keyword evidence="8 11" id="KW-0863">Zinc-finger</keyword>
<keyword evidence="5 12" id="KW-0808">Transferase</keyword>
<evidence type="ECO:0000256" key="9">
    <source>
        <dbReference type="ARBA" id="ARBA00022786"/>
    </source>
</evidence>
<evidence type="ECO:0000256" key="10">
    <source>
        <dbReference type="ARBA" id="ARBA00022833"/>
    </source>
</evidence>
<dbReference type="PANTHER" id="PTHR13417">
    <property type="entry name" value="E3 UBIQUITIN-PROTEIN LIGASE RNF146"/>
    <property type="match status" value="1"/>
</dbReference>
<feature type="compositionally biased region" description="Low complexity" evidence="13">
    <location>
        <begin position="275"/>
        <end position="293"/>
    </location>
</feature>
<evidence type="ECO:0000256" key="8">
    <source>
        <dbReference type="ARBA" id="ARBA00022771"/>
    </source>
</evidence>
<dbReference type="SUPFAM" id="SSF57850">
    <property type="entry name" value="RING/U-box"/>
    <property type="match status" value="1"/>
</dbReference>
<dbReference type="InterPro" id="IPR018123">
    <property type="entry name" value="WWE-dom_subgr"/>
</dbReference>
<feature type="compositionally biased region" description="Basic and acidic residues" evidence="13">
    <location>
        <begin position="1"/>
        <end position="19"/>
    </location>
</feature>
<dbReference type="InterPro" id="IPR017907">
    <property type="entry name" value="Znf_RING_CS"/>
</dbReference>
<keyword evidence="17" id="KW-1185">Reference proteome</keyword>
<dbReference type="GO" id="GO:0072572">
    <property type="term" value="F:poly-ADP-D-ribose binding"/>
    <property type="evidence" value="ECO:0007669"/>
    <property type="project" value="UniProtKB-UniRule"/>
</dbReference>
<evidence type="ECO:0000256" key="1">
    <source>
        <dbReference type="ARBA" id="ARBA00000900"/>
    </source>
</evidence>
<feature type="region of interest" description="Disordered" evidence="13">
    <location>
        <begin position="362"/>
        <end position="399"/>
    </location>
</feature>
<evidence type="ECO:0000256" key="2">
    <source>
        <dbReference type="ARBA" id="ARBA00004514"/>
    </source>
</evidence>
<comment type="catalytic activity">
    <reaction evidence="1 12">
        <text>S-ubiquitinyl-[E2 ubiquitin-conjugating enzyme]-L-cysteine + [acceptor protein]-L-lysine = [E2 ubiquitin-conjugating enzyme]-L-cysteine + N(6)-ubiquitinyl-[acceptor protein]-L-lysine.</text>
        <dbReference type="EC" id="2.3.2.27"/>
    </reaction>
</comment>
<feature type="compositionally biased region" description="Polar residues" evidence="13">
    <location>
        <begin position="239"/>
        <end position="274"/>
    </location>
</feature>
<dbReference type="InterPro" id="IPR044110">
    <property type="entry name" value="RING-HC_RNF146"/>
</dbReference>
<evidence type="ECO:0000313" key="16">
    <source>
        <dbReference type="EMBL" id="KAK3091170.1"/>
    </source>
</evidence>
<dbReference type="FunFam" id="3.30.720.50:FF:000003">
    <property type="entry name" value="E3 ubiquitin-protein ligase RNF146"/>
    <property type="match status" value="1"/>
</dbReference>
<reference evidence="16" key="1">
    <citation type="submission" date="2019-08" db="EMBL/GenBank/DDBJ databases">
        <title>The improved chromosome-level genome for the pearl oyster Pinctada fucata martensii using PacBio sequencing and Hi-C.</title>
        <authorList>
            <person name="Zheng Z."/>
        </authorList>
    </citation>
    <scope>NUCLEOTIDE SEQUENCE</scope>
    <source>
        <strain evidence="16">ZZ-2019</strain>
        <tissue evidence="16">Adductor muscle</tissue>
    </source>
</reference>
<dbReference type="GO" id="GO:0005829">
    <property type="term" value="C:cytosol"/>
    <property type="evidence" value="ECO:0007669"/>
    <property type="project" value="UniProtKB-SubCell"/>
</dbReference>
<dbReference type="CDD" id="cd16546">
    <property type="entry name" value="RING-HC_RNF146"/>
    <property type="match status" value="1"/>
</dbReference>
<sequence length="399" mass="44977">MNMDRSQLEQDGHDQEPHEPQYATNVEIHRNVGNESTESSSTPGLITIECSVCLQPCIHPVQLECRHIFCFLCVKGAAHRSKRCALCRSEISAEFFANPKLLRFEDLEQTMKFDNQYQWFYQGGNGWWQYDDRTSQEIEARHKNGEKVFELLIAGFLYIIDLENMIQVRRNDRSRKRKIRRDLISLPGVKGVAGLKYPKSPNTSTDRPVGDGNEQVSQTTQQTQTVPRPSHPDPGAVPSYTNSVVSDTTLRVESSNSNASPTPIVPNNTPQAPNTPVDSPTSSVSSSQQDLSLDMQHLNLGDNLHSDSLPHSPSEDGEGDTNTTDLDVTLMGRPLVEQNITSEEYDSQTYPMTRSRARYLAREEMVRSRAEQSTQNSHRHDDTNGGMEDEEESLNERLV</sequence>
<comment type="PTM">
    <text evidence="12">Ubiquitinated; autoubiquitinated.</text>
</comment>
<keyword evidence="9 12" id="KW-0833">Ubl conjugation pathway</keyword>
<dbReference type="GO" id="GO:0008270">
    <property type="term" value="F:zinc ion binding"/>
    <property type="evidence" value="ECO:0007669"/>
    <property type="project" value="UniProtKB-UniRule"/>
</dbReference>
<feature type="region of interest" description="Disordered" evidence="13">
    <location>
        <begin position="1"/>
        <end position="20"/>
    </location>
</feature>
<dbReference type="SMART" id="SM00678">
    <property type="entry name" value="WWE"/>
    <property type="match status" value="1"/>
</dbReference>
<dbReference type="EMBL" id="VSWD01000010">
    <property type="protein sequence ID" value="KAK3091170.1"/>
    <property type="molecule type" value="Genomic_DNA"/>
</dbReference>
<feature type="domain" description="WWE" evidence="15">
    <location>
        <begin position="105"/>
        <end position="181"/>
    </location>
</feature>
<dbReference type="Pfam" id="PF02825">
    <property type="entry name" value="WWE"/>
    <property type="match status" value="1"/>
</dbReference>
<evidence type="ECO:0000259" key="14">
    <source>
        <dbReference type="PROSITE" id="PS50089"/>
    </source>
</evidence>
<name>A0AA88XZS9_PINIB</name>
<keyword evidence="6" id="KW-0879">Wnt signaling pathway</keyword>
<proteinExistence type="predicted"/>
<keyword evidence="4 12" id="KW-0963">Cytoplasm</keyword>
<dbReference type="EC" id="2.3.2.27" evidence="12"/>
<organism evidence="16 17">
    <name type="scientific">Pinctada imbricata</name>
    <name type="common">Atlantic pearl-oyster</name>
    <name type="synonym">Pinctada martensii</name>
    <dbReference type="NCBI Taxonomy" id="66713"/>
    <lineage>
        <taxon>Eukaryota</taxon>
        <taxon>Metazoa</taxon>
        <taxon>Spiralia</taxon>
        <taxon>Lophotrochozoa</taxon>
        <taxon>Mollusca</taxon>
        <taxon>Bivalvia</taxon>
        <taxon>Autobranchia</taxon>
        <taxon>Pteriomorphia</taxon>
        <taxon>Pterioida</taxon>
        <taxon>Pterioidea</taxon>
        <taxon>Pteriidae</taxon>
        <taxon>Pinctada</taxon>
    </lineage>
</organism>
<dbReference type="GO" id="GO:0016055">
    <property type="term" value="P:Wnt signaling pathway"/>
    <property type="evidence" value="ECO:0007669"/>
    <property type="project" value="UniProtKB-KW"/>
</dbReference>
<dbReference type="PANTHER" id="PTHR13417:SF2">
    <property type="entry name" value="E3 UBIQUITIN-PROTEIN LIGASE RNF146"/>
    <property type="match status" value="1"/>
</dbReference>
<feature type="region of interest" description="Disordered" evidence="13">
    <location>
        <begin position="191"/>
        <end position="326"/>
    </location>
</feature>
<dbReference type="Gene3D" id="3.30.720.50">
    <property type="match status" value="1"/>
</dbReference>
<dbReference type="InterPro" id="IPR037197">
    <property type="entry name" value="WWE_dom_sf"/>
</dbReference>
<feature type="domain" description="RING-type" evidence="14">
    <location>
        <begin position="50"/>
        <end position="88"/>
    </location>
</feature>